<evidence type="ECO:0000259" key="3">
    <source>
        <dbReference type="Pfam" id="PF23069"/>
    </source>
</evidence>
<dbReference type="Proteomes" id="UP000053105">
    <property type="component" value="Unassembled WGS sequence"/>
</dbReference>
<dbReference type="GO" id="GO:0061909">
    <property type="term" value="P:autophagosome-lysosome fusion"/>
    <property type="evidence" value="ECO:0007669"/>
    <property type="project" value="TreeGrafter"/>
</dbReference>
<dbReference type="InterPro" id="IPR055470">
    <property type="entry name" value="DUF7042"/>
</dbReference>
<feature type="domain" description="DUF7043" evidence="4">
    <location>
        <begin position="944"/>
        <end position="1079"/>
    </location>
</feature>
<feature type="region of interest" description="Disordered" evidence="1">
    <location>
        <begin position="1560"/>
        <end position="1605"/>
    </location>
</feature>
<feature type="compositionally biased region" description="Basic and acidic residues" evidence="1">
    <location>
        <begin position="1510"/>
        <end position="1523"/>
    </location>
</feature>
<evidence type="ECO:0000259" key="5">
    <source>
        <dbReference type="Pfam" id="PF23071"/>
    </source>
</evidence>
<feature type="compositionally biased region" description="Basic and acidic residues" evidence="1">
    <location>
        <begin position="1210"/>
        <end position="1219"/>
    </location>
</feature>
<dbReference type="PANTHER" id="PTHR22255:SF9">
    <property type="entry name" value="LP06548P"/>
    <property type="match status" value="1"/>
</dbReference>
<keyword evidence="7" id="KW-1185">Reference proteome</keyword>
<dbReference type="EMBL" id="KQ435720">
    <property type="protein sequence ID" value="KOX78645.1"/>
    <property type="molecule type" value="Genomic_DNA"/>
</dbReference>
<feature type="region of interest" description="Disordered" evidence="1">
    <location>
        <begin position="1473"/>
        <end position="1523"/>
    </location>
</feature>
<name>A0A0M9A774_9HYME</name>
<evidence type="ECO:0000256" key="1">
    <source>
        <dbReference type="SAM" id="MobiDB-lite"/>
    </source>
</evidence>
<feature type="compositionally biased region" description="Polar residues" evidence="1">
    <location>
        <begin position="1220"/>
        <end position="1229"/>
    </location>
</feature>
<feature type="compositionally biased region" description="Basic and acidic residues" evidence="1">
    <location>
        <begin position="119"/>
        <end position="130"/>
    </location>
</feature>
<accession>A0A0M9A774</accession>
<feature type="compositionally biased region" description="Basic and acidic residues" evidence="1">
    <location>
        <begin position="1390"/>
        <end position="1435"/>
    </location>
</feature>
<feature type="region of interest" description="Disordered" evidence="1">
    <location>
        <begin position="391"/>
        <end position="415"/>
    </location>
</feature>
<feature type="compositionally biased region" description="Basic and acidic residues" evidence="1">
    <location>
        <begin position="1566"/>
        <end position="1604"/>
    </location>
</feature>
<dbReference type="OrthoDB" id="9979716at2759"/>
<keyword evidence="2" id="KW-1133">Transmembrane helix</keyword>
<dbReference type="Pfam" id="PF23069">
    <property type="entry name" value="DUF7042"/>
    <property type="match status" value="1"/>
</dbReference>
<feature type="domain" description="DUF7042" evidence="3">
    <location>
        <begin position="781"/>
        <end position="938"/>
    </location>
</feature>
<protein>
    <submittedName>
        <fullName evidence="6">Uncharacterized protein</fullName>
    </submittedName>
</protein>
<dbReference type="STRING" id="166423.A0A0M9A774"/>
<evidence type="ECO:0000313" key="7">
    <source>
        <dbReference type="Proteomes" id="UP000053105"/>
    </source>
</evidence>
<gene>
    <name evidence="6" type="ORF">WN51_07506</name>
</gene>
<feature type="region of interest" description="Disordered" evidence="1">
    <location>
        <begin position="119"/>
        <end position="141"/>
    </location>
</feature>
<keyword evidence="2" id="KW-0472">Membrane</keyword>
<dbReference type="InterPro" id="IPR055472">
    <property type="entry name" value="DUF7044"/>
</dbReference>
<feature type="transmembrane region" description="Helical" evidence="2">
    <location>
        <begin position="469"/>
        <end position="486"/>
    </location>
</feature>
<proteinExistence type="predicted"/>
<dbReference type="Pfam" id="PF23070">
    <property type="entry name" value="DUF7043"/>
    <property type="match status" value="1"/>
</dbReference>
<evidence type="ECO:0000256" key="2">
    <source>
        <dbReference type="SAM" id="Phobius"/>
    </source>
</evidence>
<reference evidence="6 7" key="1">
    <citation type="submission" date="2015-07" db="EMBL/GenBank/DDBJ databases">
        <title>The genome of Melipona quadrifasciata.</title>
        <authorList>
            <person name="Pan H."/>
            <person name="Kapheim K."/>
        </authorList>
    </citation>
    <scope>NUCLEOTIDE SEQUENCE [LARGE SCALE GENOMIC DNA]</scope>
    <source>
        <strain evidence="6">0111107301</strain>
        <tissue evidence="6">Whole body</tissue>
    </source>
</reference>
<sequence length="1747" mass="198133">MEDYFIRKTSVEWKTVSPSKLADLIPVGTRVTQKSKSQSSFYLSRKRNYASELKKFLNELFQVAIVLIDLRHLHSAIQKNIHSCTKKLDPSMIRLTERPRMAILESDLNTSEQRYDLIAEREPSVRRSSKENQTTTTETEGRENVTCGLGFLNYEFQTLTSPSPHATREVRSVCVMEEVDSQLSTIVRVLCLWQYSNSESVKIAPMKLQTYKDRVGPCVAQAPVSHCGDTVVSQVAEISLQAALSIDPVIPECEIIILFLEYTSPYFPPRTSALVVTPNLCKSENVCSIQKEICPVDQAIFLKILLNHGKVCFPEVDKKFDSEEIKVTNEQSVFSSFAMQLNLTLPPVRSMRLRCVLASRAIYEMNNFKIQSCRQLSYYCKVISSAAVGPTSSREKSDEEESSQSQTSRDSKLNVLEATREDSKQRGAEWFFNPKEIASTFLIKRAVQMKIKKLLKEVTNRIAVGRTRAVTYISIIIIITIFYYYYVTYVISRIYIVSLQVTKVDIGTSIVSDNVVDATGPARILKKILDATRHKETETKKKKIAELELADTRTGRDGSGKGRAAVGGEEGKAASAAISTFVLTFACTDFRDVKRNVVECTFPPKWEGTWFQSGVRQPIVISRNELSSKGRCLHNEGDKFLLVDQRQLDKYDLNMHDRCHIGDIIACRLHSDRKPAGKIWVVSRTRERRDEGLDSDTNKSRLETSIQLATVESTEVQSSMHTPSYSSFLTRIWTNLCEIKIEAHSSIVSAYCHSRNSLSSLCSYITGDALLYSMFREEATPVPCPFRGPMTFSYNRGHGTCSVPVSNVDTCTDDSRLLFRYQACPDISASESAVEELECLATWKEGSSRYLVGRLHHGHASSNEDRYRCFVYEKAGQTVQSNLHRAAMGIGAMDHDVGIQSGPVPEGAAEIYRVAQSGDATCNGLFSPMEGSRTMTLMKVSPPGQCRFPNWLTGHSSGGLTWHTLDLTRSYTFHPRNASLHVTRSNNSSSRFENGPLDGQYVPGQEDQDVKILCNSIKQSSAAQAMTMTMLVAHFTVGCRSGFMCMTFYRRDGHVIEVQTGSAVSRPEEACSTPHFQQHNIPFLTLVTNRFTSPTNFTIVKFQRELTIKNAGAVASRRQYRPLGEGFHNHSFNVVLVQFIHNSSSLDSYIDRDPLSVIRGGREFLRDGWKLQEVRKQNHQLDDCCNSGITKAEKHENFLSKSFRVPLADSTRHREEPGKQKNQGRNSNRSSEKETAIRVFNILAPCLSGRVRLITTLTRRSFSDPRKDPARIVESWIAITNYMTHNCNEIERNFTTRTITKRAEIERKVESYRGNRSWNFATLPLKFVARQQFRNTLSKVSFGEPNKFLEISASSPEPRTCPYLGKFTVTGVNRNQRNIRESRRNQHQQEGVKRDREKVRHAQERTQEDRRGRKLDFDVEKRRANNEYLVHERMGRRARSNRSNKNHRDHSVEEVPSKRTLDIEDLLRDHARSKIRRGSEDQRSAESASRSKLRRASHELAKRSAGVQRRTSDRSRRNPKMEDFRVDADDFTRVRQFWATDFDDPDGSSMLEVQEDYFGDYPDTADLPKKRSGREMTRTRRNVGELDSGRGSSERRKKREEDVSRCSSEVTTITIGCSTADRMEFQTDCVEDNAIAYSCHGRWFDAEGTQFVIATQLAPGTSWSSENNRPQPYRNSRRLCFMYKESGGVVSLTASEVACQRGIPPPPPMLAFNATSTGQCMEENRGFVTRSTYLMIVSLTAVVAIYR</sequence>
<evidence type="ECO:0000259" key="4">
    <source>
        <dbReference type="Pfam" id="PF23070"/>
    </source>
</evidence>
<keyword evidence="2" id="KW-0812">Transmembrane</keyword>
<dbReference type="PANTHER" id="PTHR22255">
    <property type="entry name" value="LP06548P"/>
    <property type="match status" value="1"/>
</dbReference>
<feature type="region of interest" description="Disordered" evidence="1">
    <location>
        <begin position="1209"/>
        <end position="1233"/>
    </location>
</feature>
<feature type="domain" description="DUF7044" evidence="5">
    <location>
        <begin position="599"/>
        <end position="647"/>
    </location>
</feature>
<feature type="compositionally biased region" description="Basic residues" evidence="1">
    <location>
        <begin position="1436"/>
        <end position="1448"/>
    </location>
</feature>
<organism evidence="6 7">
    <name type="scientific">Melipona quadrifasciata</name>
    <dbReference type="NCBI Taxonomy" id="166423"/>
    <lineage>
        <taxon>Eukaryota</taxon>
        <taxon>Metazoa</taxon>
        <taxon>Ecdysozoa</taxon>
        <taxon>Arthropoda</taxon>
        <taxon>Hexapoda</taxon>
        <taxon>Insecta</taxon>
        <taxon>Pterygota</taxon>
        <taxon>Neoptera</taxon>
        <taxon>Endopterygota</taxon>
        <taxon>Hymenoptera</taxon>
        <taxon>Apocrita</taxon>
        <taxon>Aculeata</taxon>
        <taxon>Apoidea</taxon>
        <taxon>Anthophila</taxon>
        <taxon>Apidae</taxon>
        <taxon>Melipona</taxon>
    </lineage>
</organism>
<feature type="compositionally biased region" description="Basic and acidic residues" evidence="1">
    <location>
        <begin position="1473"/>
        <end position="1484"/>
    </location>
</feature>
<dbReference type="Pfam" id="PF23071">
    <property type="entry name" value="DUF7044"/>
    <property type="match status" value="1"/>
</dbReference>
<feature type="region of interest" description="Disordered" evidence="1">
    <location>
        <begin position="1374"/>
        <end position="1457"/>
    </location>
</feature>
<evidence type="ECO:0000313" key="6">
    <source>
        <dbReference type="EMBL" id="KOX78645.1"/>
    </source>
</evidence>
<dbReference type="InterPro" id="IPR055471">
    <property type="entry name" value="DUF7043"/>
</dbReference>